<sequence>MPQAVATLNKLSIEDGENSNLSISSETDTSSDEDEFSLLYNMEKKYLEDQEIDSSINIFGTSPCKLASERHLGLLVLNRMNIAKIGDEQKLALLVGAVSDVDLAFNDIKDWKVIKTILNCMPQLRRLNLSHNPLESDITEELPTCSYLTSLSLNGVNLPLESLSGLCSKMPLLQEIHLNENYDYATVPFYDTLISPKVQFLQLNACNFNNWNAVMNLLRAFPNVQRLFLSNNKLGTVAENCSMTGASMKKLTSSVRFLSIQECHINEWEAIESFENIGHLEELKVLNNPLFNNLSNEERYHLVIGRLRNLKILNGSPINENQREDSERFFVRYYQGHDDKPCIWHELVSIHGNLDELVEVDFTPKRYASVTLRCEEKNVSTRLLMRLNKRVSDLMKFSSELTNIPFSRLRIFYHDKYVDNCGPTELRFPNQFLTHLHIEDGDEFLIQSKSVPPKKSFDKI</sequence>
<proteinExistence type="predicted"/>
<evidence type="ECO:0000313" key="2">
    <source>
        <dbReference type="WBParaSite" id="ES5_v2.g8091.t1"/>
    </source>
</evidence>
<protein>
    <submittedName>
        <fullName evidence="2">Tubulin-specific chaperone cofactor E-like protein</fullName>
    </submittedName>
</protein>
<organism evidence="1 2">
    <name type="scientific">Panagrolaimus sp. ES5</name>
    <dbReference type="NCBI Taxonomy" id="591445"/>
    <lineage>
        <taxon>Eukaryota</taxon>
        <taxon>Metazoa</taxon>
        <taxon>Ecdysozoa</taxon>
        <taxon>Nematoda</taxon>
        <taxon>Chromadorea</taxon>
        <taxon>Rhabditida</taxon>
        <taxon>Tylenchina</taxon>
        <taxon>Panagrolaimomorpha</taxon>
        <taxon>Panagrolaimoidea</taxon>
        <taxon>Panagrolaimidae</taxon>
        <taxon>Panagrolaimus</taxon>
    </lineage>
</organism>
<accession>A0AC34GTL6</accession>
<reference evidence="2" key="1">
    <citation type="submission" date="2022-11" db="UniProtKB">
        <authorList>
            <consortium name="WormBaseParasite"/>
        </authorList>
    </citation>
    <scope>IDENTIFICATION</scope>
</reference>
<name>A0AC34GTL6_9BILA</name>
<dbReference type="Proteomes" id="UP000887579">
    <property type="component" value="Unplaced"/>
</dbReference>
<dbReference type="WBParaSite" id="ES5_v2.g8091.t1">
    <property type="protein sequence ID" value="ES5_v2.g8091.t1"/>
    <property type="gene ID" value="ES5_v2.g8091"/>
</dbReference>
<evidence type="ECO:0000313" key="1">
    <source>
        <dbReference type="Proteomes" id="UP000887579"/>
    </source>
</evidence>